<keyword evidence="1" id="KW-0378">Hydrolase</keyword>
<evidence type="ECO:0000313" key="5">
    <source>
        <dbReference type="Proteomes" id="UP000751190"/>
    </source>
</evidence>
<keyword evidence="5" id="KW-1185">Reference proteome</keyword>
<protein>
    <recommendedName>
        <fullName evidence="3">Nudix hydrolase domain-containing protein</fullName>
    </recommendedName>
</protein>
<feature type="region of interest" description="Disordered" evidence="2">
    <location>
        <begin position="74"/>
        <end position="101"/>
    </location>
</feature>
<dbReference type="Pfam" id="PF00293">
    <property type="entry name" value="NUDIX"/>
    <property type="match status" value="1"/>
</dbReference>
<dbReference type="GO" id="GO:0035539">
    <property type="term" value="F:8-oxo-7,8-dihydrodeoxyguanosine triphosphate pyrophosphatase activity"/>
    <property type="evidence" value="ECO:0007669"/>
    <property type="project" value="TreeGrafter"/>
</dbReference>
<dbReference type="OrthoDB" id="447842at2759"/>
<dbReference type="AlphaFoldDB" id="A0A8J5XCS3"/>
<dbReference type="CDD" id="cd04678">
    <property type="entry name" value="NUDIX_MTH2_Nudt15"/>
    <property type="match status" value="1"/>
</dbReference>
<dbReference type="EMBL" id="JAGTXO010000032">
    <property type="protein sequence ID" value="KAG8460560.1"/>
    <property type="molecule type" value="Genomic_DNA"/>
</dbReference>
<feature type="compositionally biased region" description="Low complexity" evidence="2">
    <location>
        <begin position="84"/>
        <end position="101"/>
    </location>
</feature>
<dbReference type="PANTHER" id="PTHR16099:SF5">
    <property type="entry name" value="NUCLEOTIDE TRIPHOSPHATE DIPHOSPHATASE NUDT15"/>
    <property type="match status" value="1"/>
</dbReference>
<dbReference type="InterPro" id="IPR015797">
    <property type="entry name" value="NUDIX_hydrolase-like_dom_sf"/>
</dbReference>
<dbReference type="PROSITE" id="PS51462">
    <property type="entry name" value="NUDIX"/>
    <property type="match status" value="1"/>
</dbReference>
<dbReference type="InterPro" id="IPR020084">
    <property type="entry name" value="NUDIX_hydrolase_CS"/>
</dbReference>
<reference evidence="4" key="1">
    <citation type="submission" date="2021-05" db="EMBL/GenBank/DDBJ databases">
        <title>The genome of the haptophyte Pavlova lutheri (Diacronema luteri, Pavlovales) - a model for lipid biosynthesis in eukaryotic algae.</title>
        <authorList>
            <person name="Hulatt C.J."/>
            <person name="Posewitz M.C."/>
        </authorList>
    </citation>
    <scope>NUCLEOTIDE SEQUENCE</scope>
    <source>
        <strain evidence="4">NIVA-4/92</strain>
    </source>
</reference>
<dbReference type="GO" id="GO:0006203">
    <property type="term" value="P:dGTP catabolic process"/>
    <property type="evidence" value="ECO:0007669"/>
    <property type="project" value="TreeGrafter"/>
</dbReference>
<dbReference type="InterPro" id="IPR000086">
    <property type="entry name" value="NUDIX_hydrolase_dom"/>
</dbReference>
<comment type="caution">
    <text evidence="4">The sequence shown here is derived from an EMBL/GenBank/DDBJ whole genome shotgun (WGS) entry which is preliminary data.</text>
</comment>
<name>A0A8J5XCS3_DIALT</name>
<organism evidence="4 5">
    <name type="scientific">Diacronema lutheri</name>
    <name type="common">Unicellular marine alga</name>
    <name type="synonym">Monochrysis lutheri</name>
    <dbReference type="NCBI Taxonomy" id="2081491"/>
    <lineage>
        <taxon>Eukaryota</taxon>
        <taxon>Haptista</taxon>
        <taxon>Haptophyta</taxon>
        <taxon>Pavlovophyceae</taxon>
        <taxon>Pavlovales</taxon>
        <taxon>Pavlovaceae</taxon>
        <taxon>Diacronema</taxon>
    </lineage>
</organism>
<dbReference type="PANTHER" id="PTHR16099">
    <property type="entry name" value="8-OXO-DGTP DIPHOSPHATES NUDT15"/>
    <property type="match status" value="1"/>
</dbReference>
<evidence type="ECO:0000256" key="2">
    <source>
        <dbReference type="SAM" id="MobiDB-lite"/>
    </source>
</evidence>
<evidence type="ECO:0000256" key="1">
    <source>
        <dbReference type="ARBA" id="ARBA00022801"/>
    </source>
</evidence>
<feature type="domain" description="Nudix hydrolase" evidence="3">
    <location>
        <begin position="108"/>
        <end position="251"/>
    </location>
</feature>
<evidence type="ECO:0000259" key="3">
    <source>
        <dbReference type="PROSITE" id="PS51462"/>
    </source>
</evidence>
<dbReference type="Gene3D" id="3.90.79.10">
    <property type="entry name" value="Nucleoside Triphosphate Pyrophosphohydrolase"/>
    <property type="match status" value="1"/>
</dbReference>
<dbReference type="PROSITE" id="PS00893">
    <property type="entry name" value="NUDIX_BOX"/>
    <property type="match status" value="1"/>
</dbReference>
<dbReference type="Proteomes" id="UP000751190">
    <property type="component" value="Unassembled WGS sequence"/>
</dbReference>
<gene>
    <name evidence="4" type="ORF">KFE25_013210</name>
</gene>
<accession>A0A8J5XCS3</accession>
<dbReference type="SUPFAM" id="SSF55811">
    <property type="entry name" value="Nudix"/>
    <property type="match status" value="1"/>
</dbReference>
<sequence length="259" mass="27537">MAERTIALLSAVALSHAHVARAPAGAVRTPFTARARARVSDTSESPAAAAAAELFAKFERDRAANLAAAQAAAADGVDDPAYPPTARAAARAAEEASSSPAPPIAAAARQIRVGVAALVRSAAHPGCVLLHRRRGRGETERLGMGAYGLPGGHLEYGEEWDECVRRELLEEAGVEPFALRVGTVANAVASRIGAPPGEDFHYVCVFLTCSIDEEPRNLEPERAADWEWHRWDDLPSPVDARLGQLKRSGFDPFAFAETE</sequence>
<evidence type="ECO:0000313" key="4">
    <source>
        <dbReference type="EMBL" id="KAG8460560.1"/>
    </source>
</evidence>
<proteinExistence type="predicted"/>
<dbReference type="GO" id="GO:0005829">
    <property type="term" value="C:cytosol"/>
    <property type="evidence" value="ECO:0007669"/>
    <property type="project" value="TreeGrafter"/>
</dbReference>